<feature type="transmembrane region" description="Helical" evidence="8">
    <location>
        <begin position="186"/>
        <end position="207"/>
    </location>
</feature>
<feature type="transmembrane region" description="Helical" evidence="8">
    <location>
        <begin position="132"/>
        <end position="154"/>
    </location>
</feature>
<dbReference type="EMBL" id="CP002831">
    <property type="protein sequence ID" value="AFC25882.1"/>
    <property type="molecule type" value="Genomic_DNA"/>
</dbReference>
<evidence type="ECO:0000256" key="2">
    <source>
        <dbReference type="ARBA" id="ARBA00010581"/>
    </source>
</evidence>
<evidence type="ECO:0000256" key="5">
    <source>
        <dbReference type="ARBA" id="ARBA00022989"/>
    </source>
</evidence>
<dbReference type="PANTHER" id="PTHR11403:SF2">
    <property type="entry name" value="CYTOCHROME BO(3) UBIQUINOL OXIDASE SUBUNIT 3"/>
    <property type="match status" value="1"/>
</dbReference>
<evidence type="ECO:0000256" key="7">
    <source>
        <dbReference type="RuleBase" id="RU003376"/>
    </source>
</evidence>
<evidence type="ECO:0000256" key="6">
    <source>
        <dbReference type="ARBA" id="ARBA00023136"/>
    </source>
</evidence>
<dbReference type="eggNOG" id="COG1845">
    <property type="taxonomic scope" value="Bacteria"/>
</dbReference>
<evidence type="ECO:0000313" key="11">
    <source>
        <dbReference type="Proteomes" id="UP000007519"/>
    </source>
</evidence>
<organism evidence="10 11">
    <name type="scientific">Saprospira grandis (strain Lewin)</name>
    <dbReference type="NCBI Taxonomy" id="984262"/>
    <lineage>
        <taxon>Bacteria</taxon>
        <taxon>Pseudomonadati</taxon>
        <taxon>Bacteroidota</taxon>
        <taxon>Saprospiria</taxon>
        <taxon>Saprospirales</taxon>
        <taxon>Saprospiraceae</taxon>
        <taxon>Saprospira</taxon>
    </lineage>
</organism>
<evidence type="ECO:0000313" key="10">
    <source>
        <dbReference type="EMBL" id="AFC25882.1"/>
    </source>
</evidence>
<proteinExistence type="inferred from homology"/>
<feature type="domain" description="Heme-copper oxidase subunit III family profile" evidence="9">
    <location>
        <begin position="26"/>
        <end position="207"/>
    </location>
</feature>
<dbReference type="RefSeq" id="WP_015693479.1">
    <property type="nucleotide sequence ID" value="NC_016940.1"/>
</dbReference>
<dbReference type="OrthoDB" id="9810850at2"/>
<gene>
    <name evidence="10" type="ordered locus">SGRA_3154</name>
</gene>
<dbReference type="Pfam" id="PF00510">
    <property type="entry name" value="COX3"/>
    <property type="match status" value="1"/>
</dbReference>
<reference evidence="10 11" key="1">
    <citation type="journal article" date="2012" name="Stand. Genomic Sci.">
        <title>Complete genome sequencing and analysis of Saprospira grandis str. Lewin, a predatory marine bacterium.</title>
        <authorList>
            <person name="Saw J.H."/>
            <person name="Yuryev A."/>
            <person name="Kanbe M."/>
            <person name="Hou S."/>
            <person name="Young A.G."/>
            <person name="Aizawa S."/>
            <person name="Alam M."/>
        </authorList>
    </citation>
    <scope>NUCLEOTIDE SEQUENCE [LARGE SCALE GENOMIC DNA]</scope>
    <source>
        <strain evidence="10 11">Lewin</strain>
    </source>
</reference>
<dbReference type="GO" id="GO:0004129">
    <property type="term" value="F:cytochrome-c oxidase activity"/>
    <property type="evidence" value="ECO:0007669"/>
    <property type="project" value="InterPro"/>
</dbReference>
<dbReference type="SUPFAM" id="SSF81452">
    <property type="entry name" value="Cytochrome c oxidase subunit III-like"/>
    <property type="match status" value="1"/>
</dbReference>
<keyword evidence="11" id="KW-1185">Reference proteome</keyword>
<keyword evidence="5 8" id="KW-1133">Transmembrane helix</keyword>
<comment type="similarity">
    <text evidence="2 7">Belongs to the cytochrome c oxidase subunit 3 family.</text>
</comment>
<dbReference type="InterPro" id="IPR024791">
    <property type="entry name" value="Cyt_c/ubiquinol_Oxase_su3"/>
</dbReference>
<dbReference type="GO" id="GO:0019646">
    <property type="term" value="P:aerobic electron transport chain"/>
    <property type="evidence" value="ECO:0007669"/>
    <property type="project" value="InterPro"/>
</dbReference>
<feature type="transmembrane region" description="Helical" evidence="8">
    <location>
        <begin position="58"/>
        <end position="77"/>
    </location>
</feature>
<dbReference type="InterPro" id="IPR000298">
    <property type="entry name" value="Cyt_c_oxidase-like_su3"/>
</dbReference>
<dbReference type="InterPro" id="IPR035973">
    <property type="entry name" value="Cyt_c_oxidase_su3-like_sf"/>
</dbReference>
<sequence>MANKKQYPQDQYEKPVFNLPYQKIYLYLLLVGLTFLFVAFAIGYVYTRSANEVGQGVYLPPIFIANSVLLLLSSLTIKAANTAYKEDETKKYQNALNLTFLLTAIFLVMQVLAWTLYKDALMGENIGNGKQYLYALSGLHFAHVFGGLPFLLYFMYVASVRMKEPVSVLVYFSDPAKKLHLELLTVYWHFLDALWIFLVLFFLLNMLF</sequence>
<dbReference type="KEGG" id="sgn:SGRA_3154"/>
<evidence type="ECO:0000256" key="3">
    <source>
        <dbReference type="ARBA" id="ARBA00022475"/>
    </source>
</evidence>
<evidence type="ECO:0000256" key="4">
    <source>
        <dbReference type="ARBA" id="ARBA00022692"/>
    </source>
</evidence>
<keyword evidence="4 7" id="KW-0812">Transmembrane</keyword>
<comment type="subcellular location">
    <subcellularLocation>
        <location evidence="1 7">Cell membrane</location>
        <topology evidence="1 7">Multi-pass membrane protein</topology>
    </subcellularLocation>
</comment>
<accession>H6L0S6</accession>
<dbReference type="STRING" id="984262.SGRA_3154"/>
<keyword evidence="3" id="KW-1003">Cell membrane</keyword>
<feature type="transmembrane region" description="Helical" evidence="8">
    <location>
        <begin position="98"/>
        <end position="117"/>
    </location>
</feature>
<dbReference type="PANTHER" id="PTHR11403">
    <property type="entry name" value="CYTOCHROME C OXIDASE SUBUNIT III"/>
    <property type="match status" value="1"/>
</dbReference>
<dbReference type="AlphaFoldDB" id="H6L0S6"/>
<dbReference type="InterPro" id="IPR013833">
    <property type="entry name" value="Cyt_c_oxidase_su3_a-hlx"/>
</dbReference>
<dbReference type="Proteomes" id="UP000007519">
    <property type="component" value="Chromosome"/>
</dbReference>
<evidence type="ECO:0000259" key="9">
    <source>
        <dbReference type="PROSITE" id="PS50253"/>
    </source>
</evidence>
<dbReference type="PROSITE" id="PS50253">
    <property type="entry name" value="COX3"/>
    <property type="match status" value="1"/>
</dbReference>
<dbReference type="HOGENOM" id="CLU_044071_4_2_10"/>
<dbReference type="GO" id="GO:0005886">
    <property type="term" value="C:plasma membrane"/>
    <property type="evidence" value="ECO:0007669"/>
    <property type="project" value="UniProtKB-SubCell"/>
</dbReference>
<dbReference type="Gene3D" id="1.20.120.80">
    <property type="entry name" value="Cytochrome c oxidase, subunit III, four-helix bundle"/>
    <property type="match status" value="1"/>
</dbReference>
<feature type="transmembrane region" description="Helical" evidence="8">
    <location>
        <begin position="24"/>
        <end position="46"/>
    </location>
</feature>
<evidence type="ECO:0000256" key="1">
    <source>
        <dbReference type="ARBA" id="ARBA00004651"/>
    </source>
</evidence>
<name>H6L0S6_SAPGL</name>
<keyword evidence="6 8" id="KW-0472">Membrane</keyword>
<protein>
    <submittedName>
        <fullName evidence="10">Cytochrome c oxidase, subunit III</fullName>
    </submittedName>
</protein>
<evidence type="ECO:0000256" key="8">
    <source>
        <dbReference type="SAM" id="Phobius"/>
    </source>
</evidence>